<accession>A0A6J3LLB0</accession>
<reference evidence="5" key="1">
    <citation type="submission" date="2025-08" db="UniProtKB">
        <authorList>
            <consortium name="RefSeq"/>
        </authorList>
    </citation>
    <scope>IDENTIFICATION</scope>
    <source>
        <tissue evidence="5">Muscle</tissue>
    </source>
</reference>
<dbReference type="RefSeq" id="XP_033366182.1">
    <property type="nucleotide sequence ID" value="XM_033510291.1"/>
</dbReference>
<dbReference type="PANTHER" id="PTHR21331">
    <property type="entry name" value="BRCA1-ASSOCIATED ATM ACTIVATOR 1"/>
    <property type="match status" value="1"/>
</dbReference>
<dbReference type="InterPro" id="IPR038904">
    <property type="entry name" value="BRAT1"/>
</dbReference>
<protein>
    <submittedName>
        <fullName evidence="5">Uncharacterized protein LOC117243095</fullName>
    </submittedName>
</protein>
<evidence type="ECO:0000256" key="2">
    <source>
        <dbReference type="ARBA" id="ARBA00022490"/>
    </source>
</evidence>
<dbReference type="GO" id="GO:0006974">
    <property type="term" value="P:DNA damage response"/>
    <property type="evidence" value="ECO:0007669"/>
    <property type="project" value="InterPro"/>
</dbReference>
<dbReference type="AlphaFoldDB" id="A0A6J3LLB0"/>
<gene>
    <name evidence="5" type="primary">LOC117243095</name>
</gene>
<dbReference type="PANTHER" id="PTHR21331:SF2">
    <property type="entry name" value="BRCA1-ASSOCIATED ATM ACTIVATOR 1"/>
    <property type="match status" value="1"/>
</dbReference>
<dbReference type="GO" id="GO:0008283">
    <property type="term" value="P:cell population proliferation"/>
    <property type="evidence" value="ECO:0007669"/>
    <property type="project" value="InterPro"/>
</dbReference>
<organism evidence="4 5">
    <name type="scientific">Bombus vosnesenskii</name>
    <dbReference type="NCBI Taxonomy" id="207650"/>
    <lineage>
        <taxon>Eukaryota</taxon>
        <taxon>Metazoa</taxon>
        <taxon>Ecdysozoa</taxon>
        <taxon>Arthropoda</taxon>
        <taxon>Hexapoda</taxon>
        <taxon>Insecta</taxon>
        <taxon>Pterygota</taxon>
        <taxon>Neoptera</taxon>
        <taxon>Endopterygota</taxon>
        <taxon>Hymenoptera</taxon>
        <taxon>Apocrita</taxon>
        <taxon>Aculeata</taxon>
        <taxon>Apoidea</taxon>
        <taxon>Anthophila</taxon>
        <taxon>Apidae</taxon>
        <taxon>Bombus</taxon>
        <taxon>Pyrobombus</taxon>
    </lineage>
</organism>
<keyword evidence="4" id="KW-1185">Reference proteome</keyword>
<dbReference type="InterPro" id="IPR011989">
    <property type="entry name" value="ARM-like"/>
</dbReference>
<evidence type="ECO:0000313" key="5">
    <source>
        <dbReference type="RefSeq" id="XP_033366182.1"/>
    </source>
</evidence>
<evidence type="ECO:0000313" key="4">
    <source>
        <dbReference type="Proteomes" id="UP000504631"/>
    </source>
</evidence>
<dbReference type="Proteomes" id="UP000504631">
    <property type="component" value="Unplaced"/>
</dbReference>
<dbReference type="SUPFAM" id="SSF48371">
    <property type="entry name" value="ARM repeat"/>
    <property type="match status" value="2"/>
</dbReference>
<comment type="similarity">
    <text evidence="3">Belongs to the BRAT1 family.</text>
</comment>
<dbReference type="InterPro" id="IPR016024">
    <property type="entry name" value="ARM-type_fold"/>
</dbReference>
<evidence type="ECO:0000256" key="1">
    <source>
        <dbReference type="ARBA" id="ARBA00004496"/>
    </source>
</evidence>
<dbReference type="Gene3D" id="1.25.10.10">
    <property type="entry name" value="Leucine-rich Repeat Variant"/>
    <property type="match status" value="1"/>
</dbReference>
<name>A0A6J3LLB0_9HYME</name>
<dbReference type="KEGG" id="bvk:117243095"/>
<dbReference type="GO" id="GO:0005634">
    <property type="term" value="C:nucleus"/>
    <property type="evidence" value="ECO:0007669"/>
    <property type="project" value="TreeGrafter"/>
</dbReference>
<dbReference type="GO" id="GO:0005737">
    <property type="term" value="C:cytoplasm"/>
    <property type="evidence" value="ECO:0007669"/>
    <property type="project" value="UniProtKB-SubCell"/>
</dbReference>
<keyword evidence="2" id="KW-0963">Cytoplasm</keyword>
<evidence type="ECO:0000256" key="3">
    <source>
        <dbReference type="ARBA" id="ARBA00061308"/>
    </source>
</evidence>
<proteinExistence type="inferred from homology"/>
<comment type="subcellular location">
    <subcellularLocation>
        <location evidence="1">Cytoplasm</location>
    </subcellularLocation>
</comment>
<sequence length="961" mass="110982">MSHKYTKISYQNIMSSLNNNKRLAEVLQLFLLPNYNIVSTTYLDLLLSHISEDIKECDTNSYENYELFQKWVLKALHTWSSECLPSQPITIFTLKLIGLVSHNELRFHYWQFKDVYNRLCDIFNLRKDDLPVSIKMAYITMLSNLIKHRSGRQWIIDSDAWKDVVKYAHWNHTLYVTHESHKFLWLLLSHEQQNVNFCKEVILAMAAPLITNNFDTQTCQVLQDNYLEENKLLCTTLDLLTSIIENTLFADMDNTIPELCQELLDLEMRVKALFEACISTKLLSHIHKLFVLCLFIPIKQFIRGGKKTETETTLKFYTELNYISIMLLSKAYVVELVKTNKFLMIFWKKLQSLHEFSFSQEHKFEHQAISIMIMPLALCIKHTYKDSDIFDMFLTKLFDVTCTAVQRLGYNVRDAVLKNDVPVAQIAKVDIDMLLEIMDIMDRDIAVIVFQAMCHVLKNCVPDACSETLDSMTNATHLENGPRKQVYKFPLEGDPIVDHPTLLSSLLNGLAVMTEKFKLKWQECVETICLLSLAQEILNHPGTLPIICVKALKVCKLAIQNFMPPDLVLLIETDSHMNEIGPTLFKRLHDVNWEVRDSVLEVLNTIAIISEDKYPAFQEYLLANEFLQLAVEISKTDSESYVRASALVFLSTTVRINKLWKEKLSQFDLPNTAIMLLNNESEAIVRKEAVILLKELYVHRKWSKNIIDSMTLTMAKTAVLDLHWEVKISALEYWNHVITSHLSDQGVLDGHFPKVTFSKEHRKIVSLNETEIKRRLNKALDELAKQNCLRVLLVTLEDSDLEVCKTSATIINKLKAFLLKYKLNEPLPALPLPKDSATLDTSYVKYEPPDNVASSNCEMLSNSNNVIEEILDVNDANLLASIYKHSIEADSKTQKSEEKTFQYIPCVTRQVFLQTIFDMDITAYIEEKERWLTTYSTSFDSTLDDILTMYKKGDVNSMDCY</sequence>
<dbReference type="GeneID" id="117243095"/>